<reference evidence="1" key="1">
    <citation type="submission" date="2023-04" db="EMBL/GenBank/DDBJ databases">
        <title>A chromosome-level genome assembly of the parasitoid wasp Eretmocerus hayati.</title>
        <authorList>
            <person name="Zhong Y."/>
            <person name="Liu S."/>
            <person name="Liu Y."/>
        </authorList>
    </citation>
    <scope>NUCLEOTIDE SEQUENCE</scope>
    <source>
        <strain evidence="1">ZJU_SS_LIU_2023</strain>
    </source>
</reference>
<evidence type="ECO:0000313" key="2">
    <source>
        <dbReference type="Proteomes" id="UP001239111"/>
    </source>
</evidence>
<proteinExistence type="predicted"/>
<keyword evidence="2" id="KW-1185">Reference proteome</keyword>
<gene>
    <name evidence="1" type="ORF">QAD02_017499</name>
</gene>
<dbReference type="Proteomes" id="UP001239111">
    <property type="component" value="Chromosome 1"/>
</dbReference>
<dbReference type="EMBL" id="CM056741">
    <property type="protein sequence ID" value="KAJ8681707.1"/>
    <property type="molecule type" value="Genomic_DNA"/>
</dbReference>
<sequence length="154" mass="17541">MEKSFWDIANVINRTTGSQLSGSIYDEVEEYLHFIVPYLDRDNGGVATSLRANKRSAPKQTGEFQFPMATAAKVPKYDKSALPAVKQYSEMEVQLKTLSNRMQQACERIAGSEKPDETEDPYFTDIYDKFQEVPADQVDDVYLKILAELEKIED</sequence>
<organism evidence="1 2">
    <name type="scientific">Eretmocerus hayati</name>
    <dbReference type="NCBI Taxonomy" id="131215"/>
    <lineage>
        <taxon>Eukaryota</taxon>
        <taxon>Metazoa</taxon>
        <taxon>Ecdysozoa</taxon>
        <taxon>Arthropoda</taxon>
        <taxon>Hexapoda</taxon>
        <taxon>Insecta</taxon>
        <taxon>Pterygota</taxon>
        <taxon>Neoptera</taxon>
        <taxon>Endopterygota</taxon>
        <taxon>Hymenoptera</taxon>
        <taxon>Apocrita</taxon>
        <taxon>Proctotrupomorpha</taxon>
        <taxon>Chalcidoidea</taxon>
        <taxon>Aphelinidae</taxon>
        <taxon>Aphelininae</taxon>
        <taxon>Eretmocerus</taxon>
    </lineage>
</organism>
<evidence type="ECO:0000313" key="1">
    <source>
        <dbReference type="EMBL" id="KAJ8681707.1"/>
    </source>
</evidence>
<protein>
    <submittedName>
        <fullName evidence="1">Uncharacterized protein</fullName>
    </submittedName>
</protein>
<accession>A0ACC2PE26</accession>
<name>A0ACC2PE26_9HYME</name>
<comment type="caution">
    <text evidence="1">The sequence shown here is derived from an EMBL/GenBank/DDBJ whole genome shotgun (WGS) entry which is preliminary data.</text>
</comment>